<reference evidence="2" key="2">
    <citation type="submission" date="2020-09" db="EMBL/GenBank/DDBJ databases">
        <authorList>
            <person name="Sun Q."/>
            <person name="Zhou Y."/>
        </authorList>
    </citation>
    <scope>NUCLEOTIDE SEQUENCE</scope>
    <source>
        <strain evidence="2">CGMCC 1.15794</strain>
    </source>
</reference>
<dbReference type="AlphaFoldDB" id="A0A917II19"/>
<dbReference type="Proteomes" id="UP000657592">
    <property type="component" value="Unassembled WGS sequence"/>
</dbReference>
<name>A0A917II19_9MICO</name>
<gene>
    <name evidence="2" type="ORF">GCM10010921_29880</name>
</gene>
<evidence type="ECO:0000313" key="2">
    <source>
        <dbReference type="EMBL" id="GGH50855.1"/>
    </source>
</evidence>
<sequence length="246" mass="27138">MKTKSKSLRRIVVAGMAAFAAWHILATFLWVAPASPARDAIPGDALRSYMLPMFGQSWSVFAPSPINADYHLDVRALVDDGGELVETDWVRATDVELSYSRYNLTPPRAAGIAVSAASALYSAHGRLSDGQKEIVELNYFKDDWYGRLEQALADAGDDPAAYLSAERVVAAYATQVAFAVWGEDVTRVQFQVSREPVVPFEQRNDPDAERPAAVVRETGWRGLAENEGQSRSQFRDFFCSAPKEVC</sequence>
<dbReference type="InterPro" id="IPR043857">
    <property type="entry name" value="DUF5819"/>
</dbReference>
<keyword evidence="1" id="KW-0812">Transmembrane</keyword>
<dbReference type="EMBL" id="BMJY01000023">
    <property type="protein sequence ID" value="GGH50855.1"/>
    <property type="molecule type" value="Genomic_DNA"/>
</dbReference>
<dbReference type="RefSeq" id="WP_188757198.1">
    <property type="nucleotide sequence ID" value="NZ_BMJY01000023.1"/>
</dbReference>
<comment type="caution">
    <text evidence="2">The sequence shown here is derived from an EMBL/GenBank/DDBJ whole genome shotgun (WGS) entry which is preliminary data.</text>
</comment>
<protein>
    <submittedName>
        <fullName evidence="2">Uncharacterized protein</fullName>
    </submittedName>
</protein>
<organism evidence="2 3">
    <name type="scientific">Microbacterium album</name>
    <dbReference type="NCBI Taxonomy" id="2053191"/>
    <lineage>
        <taxon>Bacteria</taxon>
        <taxon>Bacillati</taxon>
        <taxon>Actinomycetota</taxon>
        <taxon>Actinomycetes</taxon>
        <taxon>Micrococcales</taxon>
        <taxon>Microbacteriaceae</taxon>
        <taxon>Microbacterium</taxon>
    </lineage>
</organism>
<keyword evidence="1" id="KW-1133">Transmembrane helix</keyword>
<proteinExistence type="predicted"/>
<dbReference type="Pfam" id="PF19136">
    <property type="entry name" value="DUF5819"/>
    <property type="match status" value="1"/>
</dbReference>
<evidence type="ECO:0000313" key="3">
    <source>
        <dbReference type="Proteomes" id="UP000657592"/>
    </source>
</evidence>
<accession>A0A917II19</accession>
<evidence type="ECO:0000256" key="1">
    <source>
        <dbReference type="SAM" id="Phobius"/>
    </source>
</evidence>
<feature type="transmembrane region" description="Helical" evidence="1">
    <location>
        <begin position="12"/>
        <end position="32"/>
    </location>
</feature>
<reference evidence="2" key="1">
    <citation type="journal article" date="2014" name="Int. J. Syst. Evol. Microbiol.">
        <title>Complete genome sequence of Corynebacterium casei LMG S-19264T (=DSM 44701T), isolated from a smear-ripened cheese.</title>
        <authorList>
            <consortium name="US DOE Joint Genome Institute (JGI-PGF)"/>
            <person name="Walter F."/>
            <person name="Albersmeier A."/>
            <person name="Kalinowski J."/>
            <person name="Ruckert C."/>
        </authorList>
    </citation>
    <scope>NUCLEOTIDE SEQUENCE</scope>
    <source>
        <strain evidence="2">CGMCC 1.15794</strain>
    </source>
</reference>
<keyword evidence="1" id="KW-0472">Membrane</keyword>
<keyword evidence="3" id="KW-1185">Reference proteome</keyword>